<accession>A0ABR9ZWL1</accession>
<evidence type="ECO:0000313" key="1">
    <source>
        <dbReference type="EMBL" id="MBF4694850.1"/>
    </source>
</evidence>
<dbReference type="Proteomes" id="UP000614200">
    <property type="component" value="Unassembled WGS sequence"/>
</dbReference>
<comment type="caution">
    <text evidence="1">The sequence shown here is derived from an EMBL/GenBank/DDBJ whole genome shotgun (WGS) entry which is preliminary data.</text>
</comment>
<proteinExistence type="predicted"/>
<dbReference type="PANTHER" id="PTHR10000:SF8">
    <property type="entry name" value="HAD SUPERFAMILY HYDROLASE-LIKE, TYPE 3"/>
    <property type="match status" value="1"/>
</dbReference>
<dbReference type="Gene3D" id="3.30.1240.10">
    <property type="match status" value="1"/>
</dbReference>
<organism evidence="1 2">
    <name type="scientific">Fusibacter ferrireducens</name>
    <dbReference type="NCBI Taxonomy" id="2785058"/>
    <lineage>
        <taxon>Bacteria</taxon>
        <taxon>Bacillati</taxon>
        <taxon>Bacillota</taxon>
        <taxon>Clostridia</taxon>
        <taxon>Eubacteriales</taxon>
        <taxon>Eubacteriales Family XII. Incertae Sedis</taxon>
        <taxon>Fusibacter</taxon>
    </lineage>
</organism>
<dbReference type="PROSITE" id="PS01229">
    <property type="entry name" value="COF_2"/>
    <property type="match status" value="1"/>
</dbReference>
<keyword evidence="2" id="KW-1185">Reference proteome</keyword>
<sequence>MSPKYKMVCLDLDGTLLNSKNKISEQTLSTLREVEKRGIKIVVVTGRAGFDAKRHAEMISKDAYFIGSNGAVSGSVSDDKLIHENPFSGTVLTEILTWANEMNINPVLYSNKKIFVTGFREYLMHLYYAKKMKLDTNRYLSFKSKKKWKMSMWNQSDMKIHKIVFFAIRSKKMNYFESILRKHKKIEMALTGKGCFELTDKGINKSYGIKILSEYFGIDKTEIIAFGDSENDLEMIKYVGCGVAMQNATSQVKAISDRITASNDDEGVSIMLKEMLEKNEFA</sequence>
<dbReference type="InterPro" id="IPR023214">
    <property type="entry name" value="HAD_sf"/>
</dbReference>
<dbReference type="InterPro" id="IPR000150">
    <property type="entry name" value="Cof"/>
</dbReference>
<dbReference type="SFLD" id="SFLDS00003">
    <property type="entry name" value="Haloacid_Dehalogenase"/>
    <property type="match status" value="1"/>
</dbReference>
<dbReference type="InterPro" id="IPR006379">
    <property type="entry name" value="HAD-SF_hydro_IIB"/>
</dbReference>
<dbReference type="EMBL" id="JADKNH010000011">
    <property type="protein sequence ID" value="MBF4694850.1"/>
    <property type="molecule type" value="Genomic_DNA"/>
</dbReference>
<protein>
    <submittedName>
        <fullName evidence="1">HAD family phosphatase</fullName>
    </submittedName>
</protein>
<evidence type="ECO:0000313" key="2">
    <source>
        <dbReference type="Proteomes" id="UP000614200"/>
    </source>
</evidence>
<name>A0ABR9ZWL1_9FIRM</name>
<dbReference type="SFLD" id="SFLDG01144">
    <property type="entry name" value="C2.B.4:_PGP_Like"/>
    <property type="match status" value="1"/>
</dbReference>
<dbReference type="CDD" id="cd07516">
    <property type="entry name" value="HAD_Pase"/>
    <property type="match status" value="1"/>
</dbReference>
<dbReference type="PANTHER" id="PTHR10000">
    <property type="entry name" value="PHOSPHOSERINE PHOSPHATASE"/>
    <property type="match status" value="1"/>
</dbReference>
<gene>
    <name evidence="1" type="ORF">ISU02_17255</name>
</gene>
<reference evidence="1 2" key="1">
    <citation type="submission" date="2020-11" db="EMBL/GenBank/DDBJ databases">
        <title>Fusibacter basophilias sp. nov.</title>
        <authorList>
            <person name="Qiu D."/>
        </authorList>
    </citation>
    <scope>NUCLEOTIDE SEQUENCE [LARGE SCALE GENOMIC DNA]</scope>
    <source>
        <strain evidence="1 2">Q10-2</strain>
    </source>
</reference>
<dbReference type="Gene3D" id="3.40.50.1000">
    <property type="entry name" value="HAD superfamily/HAD-like"/>
    <property type="match status" value="1"/>
</dbReference>
<dbReference type="SUPFAM" id="SSF56784">
    <property type="entry name" value="HAD-like"/>
    <property type="match status" value="1"/>
</dbReference>
<dbReference type="NCBIfam" id="TIGR00099">
    <property type="entry name" value="Cof-subfamily"/>
    <property type="match status" value="1"/>
</dbReference>
<dbReference type="InterPro" id="IPR036412">
    <property type="entry name" value="HAD-like_sf"/>
</dbReference>
<dbReference type="SFLD" id="SFLDG01140">
    <property type="entry name" value="C2.B:_Phosphomannomutase_and_P"/>
    <property type="match status" value="1"/>
</dbReference>
<dbReference type="Pfam" id="PF08282">
    <property type="entry name" value="Hydrolase_3"/>
    <property type="match status" value="1"/>
</dbReference>
<dbReference type="RefSeq" id="WP_194703092.1">
    <property type="nucleotide sequence ID" value="NZ_JADKNH010000011.1"/>
</dbReference>
<dbReference type="NCBIfam" id="TIGR01484">
    <property type="entry name" value="HAD-SF-IIB"/>
    <property type="match status" value="1"/>
</dbReference>